<dbReference type="EMBL" id="JAMKFB020000001">
    <property type="protein sequence ID" value="KAL0204362.1"/>
    <property type="molecule type" value="Genomic_DNA"/>
</dbReference>
<sequence>NNRHVSVTAKAPKPTVTFDCDADGNAVLTCDIGNRTDLTVSWYKEDKIIQNDKNPQLLLTSAQVQENKP</sequence>
<gene>
    <name evidence="1" type="ORF">M9458_002380</name>
</gene>
<evidence type="ECO:0008006" key="3">
    <source>
        <dbReference type="Google" id="ProtNLM"/>
    </source>
</evidence>
<accession>A0ABD0S0T7</accession>
<organism evidence="1 2">
    <name type="scientific">Cirrhinus mrigala</name>
    <name type="common">Mrigala</name>
    <dbReference type="NCBI Taxonomy" id="683832"/>
    <lineage>
        <taxon>Eukaryota</taxon>
        <taxon>Metazoa</taxon>
        <taxon>Chordata</taxon>
        <taxon>Craniata</taxon>
        <taxon>Vertebrata</taxon>
        <taxon>Euteleostomi</taxon>
        <taxon>Actinopterygii</taxon>
        <taxon>Neopterygii</taxon>
        <taxon>Teleostei</taxon>
        <taxon>Ostariophysi</taxon>
        <taxon>Cypriniformes</taxon>
        <taxon>Cyprinidae</taxon>
        <taxon>Labeoninae</taxon>
        <taxon>Labeonini</taxon>
        <taxon>Cirrhinus</taxon>
    </lineage>
</organism>
<evidence type="ECO:0000313" key="2">
    <source>
        <dbReference type="Proteomes" id="UP001529510"/>
    </source>
</evidence>
<keyword evidence="2" id="KW-1185">Reference proteome</keyword>
<feature type="non-terminal residue" evidence="1">
    <location>
        <position position="69"/>
    </location>
</feature>
<dbReference type="AlphaFoldDB" id="A0ABD0S0T7"/>
<evidence type="ECO:0000313" key="1">
    <source>
        <dbReference type="EMBL" id="KAL0204362.1"/>
    </source>
</evidence>
<dbReference type="InterPro" id="IPR013783">
    <property type="entry name" value="Ig-like_fold"/>
</dbReference>
<dbReference type="SUPFAM" id="SSF48726">
    <property type="entry name" value="Immunoglobulin"/>
    <property type="match status" value="1"/>
</dbReference>
<dbReference type="Proteomes" id="UP001529510">
    <property type="component" value="Unassembled WGS sequence"/>
</dbReference>
<comment type="caution">
    <text evidence="1">The sequence shown here is derived from an EMBL/GenBank/DDBJ whole genome shotgun (WGS) entry which is preliminary data.</text>
</comment>
<feature type="non-terminal residue" evidence="1">
    <location>
        <position position="1"/>
    </location>
</feature>
<dbReference type="InterPro" id="IPR036179">
    <property type="entry name" value="Ig-like_dom_sf"/>
</dbReference>
<name>A0ABD0S0T7_CIRMR</name>
<reference evidence="1 2" key="1">
    <citation type="submission" date="2024-05" db="EMBL/GenBank/DDBJ databases">
        <title>Genome sequencing and assembly of Indian major carp, Cirrhinus mrigala (Hamilton, 1822).</title>
        <authorList>
            <person name="Mohindra V."/>
            <person name="Chowdhury L.M."/>
            <person name="Lal K."/>
            <person name="Jena J.K."/>
        </authorList>
    </citation>
    <scope>NUCLEOTIDE SEQUENCE [LARGE SCALE GENOMIC DNA]</scope>
    <source>
        <strain evidence="1">CM1030</strain>
        <tissue evidence="1">Blood</tissue>
    </source>
</reference>
<protein>
    <recommendedName>
        <fullName evidence="3">Ig-like domain-containing protein</fullName>
    </recommendedName>
</protein>
<proteinExistence type="predicted"/>
<dbReference type="Gene3D" id="2.60.40.10">
    <property type="entry name" value="Immunoglobulins"/>
    <property type="match status" value="1"/>
</dbReference>